<gene>
    <name evidence="2" type="ORF">FD01_GL001915</name>
</gene>
<comment type="caution">
    <text evidence="2">The sequence shown here is derived from an EMBL/GenBank/DDBJ whole genome shotgun (WGS) entry which is preliminary data.</text>
</comment>
<dbReference type="EMBL" id="AZEU01000227">
    <property type="protein sequence ID" value="KRL42523.1"/>
    <property type="molecule type" value="Genomic_DNA"/>
</dbReference>
<dbReference type="RefSeq" id="WP_054717423.1">
    <property type="nucleotide sequence ID" value="NZ_AZEU01000227.1"/>
</dbReference>
<feature type="domain" description="Prenylated flavin chaperone LpdD-like" evidence="1">
    <location>
        <begin position="11"/>
        <end position="117"/>
    </location>
</feature>
<proteinExistence type="predicted"/>
<organism evidence="2 3">
    <name type="scientific">Lacticaseibacillus manihotivorans DSM 13343 = JCM 12514</name>
    <dbReference type="NCBI Taxonomy" id="1423769"/>
    <lineage>
        <taxon>Bacteria</taxon>
        <taxon>Bacillati</taxon>
        <taxon>Bacillota</taxon>
        <taxon>Bacilli</taxon>
        <taxon>Lactobacillales</taxon>
        <taxon>Lactobacillaceae</taxon>
        <taxon>Lacticaseibacillus</taxon>
    </lineage>
</organism>
<sequence length="131" mass="13877">MSDVTLTEQAAGYEMQLTLTRQSQDVLLTLTGGDVSHYGVVTAVGSDGLHTIALPSRPGHVHQEGVLTEAIARILQPVLQGNAIITGGMHVNKISSVQMHAAFAMTKGLGQQAHDWLVAHPVAKISETFAK</sequence>
<dbReference type="OrthoDB" id="2243237at2"/>
<dbReference type="Proteomes" id="UP000051790">
    <property type="component" value="Unassembled WGS sequence"/>
</dbReference>
<name>A0A0R1QN66_9LACO</name>
<dbReference type="AlphaFoldDB" id="A0A0R1QN66"/>
<accession>A0A0R1QN66</accession>
<evidence type="ECO:0000313" key="3">
    <source>
        <dbReference type="Proteomes" id="UP000051790"/>
    </source>
</evidence>
<dbReference type="InterPro" id="IPR048844">
    <property type="entry name" value="LpdD_chaperone-like"/>
</dbReference>
<evidence type="ECO:0000259" key="1">
    <source>
        <dbReference type="Pfam" id="PF21758"/>
    </source>
</evidence>
<dbReference type="Pfam" id="PF21758">
    <property type="entry name" value="PAC_bac"/>
    <property type="match status" value="1"/>
</dbReference>
<reference evidence="2 3" key="1">
    <citation type="journal article" date="2015" name="Genome Announc.">
        <title>Expanding the biotechnology potential of lactobacilli through comparative genomics of 213 strains and associated genera.</title>
        <authorList>
            <person name="Sun Z."/>
            <person name="Harris H.M."/>
            <person name="McCann A."/>
            <person name="Guo C."/>
            <person name="Argimon S."/>
            <person name="Zhang W."/>
            <person name="Yang X."/>
            <person name="Jeffery I.B."/>
            <person name="Cooney J.C."/>
            <person name="Kagawa T.F."/>
            <person name="Liu W."/>
            <person name="Song Y."/>
            <person name="Salvetti E."/>
            <person name="Wrobel A."/>
            <person name="Rasinkangas P."/>
            <person name="Parkhill J."/>
            <person name="Rea M.C."/>
            <person name="O'Sullivan O."/>
            <person name="Ritari J."/>
            <person name="Douillard F.P."/>
            <person name="Paul Ross R."/>
            <person name="Yang R."/>
            <person name="Briner A.E."/>
            <person name="Felis G.E."/>
            <person name="de Vos W.M."/>
            <person name="Barrangou R."/>
            <person name="Klaenhammer T.R."/>
            <person name="Caufield P.W."/>
            <person name="Cui Y."/>
            <person name="Zhang H."/>
            <person name="O'Toole P.W."/>
        </authorList>
    </citation>
    <scope>NUCLEOTIDE SEQUENCE [LARGE SCALE GENOMIC DNA]</scope>
    <source>
        <strain evidence="2 3">DSM 13343</strain>
    </source>
</reference>
<keyword evidence="3" id="KW-1185">Reference proteome</keyword>
<evidence type="ECO:0000313" key="2">
    <source>
        <dbReference type="EMBL" id="KRL42523.1"/>
    </source>
</evidence>
<protein>
    <recommendedName>
        <fullName evidence="1">Prenylated flavin chaperone LpdD-like domain-containing protein</fullName>
    </recommendedName>
</protein>
<dbReference type="PATRIC" id="fig|1423769.4.peg.2063"/>